<dbReference type="AlphaFoldDB" id="A0A197JJE9"/>
<feature type="signal peptide" evidence="2">
    <location>
        <begin position="1"/>
        <end position="20"/>
    </location>
</feature>
<keyword evidence="4" id="KW-1185">Reference proteome</keyword>
<sequence length="103" mass="10876">MARSTTLLLLLLSSLLLTTFLPILNHHHHICVLAVPVPIPVFPILTTNEPAALAIELSNPSTIKKRQLLGSLLGRLPSFRNEGGNAVQGGGVPGENTANIGAR</sequence>
<evidence type="ECO:0000256" key="2">
    <source>
        <dbReference type="SAM" id="SignalP"/>
    </source>
</evidence>
<protein>
    <submittedName>
        <fullName evidence="3">Uncharacterized protein</fullName>
    </submittedName>
</protein>
<dbReference type="Proteomes" id="UP000078512">
    <property type="component" value="Unassembled WGS sequence"/>
</dbReference>
<gene>
    <name evidence="3" type="ORF">K457DRAFT_141751</name>
</gene>
<evidence type="ECO:0000313" key="4">
    <source>
        <dbReference type="Proteomes" id="UP000078512"/>
    </source>
</evidence>
<name>A0A197JJE9_9FUNG</name>
<dbReference type="EMBL" id="KV442090">
    <property type="protein sequence ID" value="OAQ24631.1"/>
    <property type="molecule type" value="Genomic_DNA"/>
</dbReference>
<keyword evidence="2" id="KW-0732">Signal</keyword>
<organism evidence="3 4">
    <name type="scientific">Linnemannia elongata AG-77</name>
    <dbReference type="NCBI Taxonomy" id="1314771"/>
    <lineage>
        <taxon>Eukaryota</taxon>
        <taxon>Fungi</taxon>
        <taxon>Fungi incertae sedis</taxon>
        <taxon>Mucoromycota</taxon>
        <taxon>Mortierellomycotina</taxon>
        <taxon>Mortierellomycetes</taxon>
        <taxon>Mortierellales</taxon>
        <taxon>Mortierellaceae</taxon>
        <taxon>Linnemannia</taxon>
    </lineage>
</organism>
<feature type="region of interest" description="Disordered" evidence="1">
    <location>
        <begin position="83"/>
        <end position="103"/>
    </location>
</feature>
<evidence type="ECO:0000313" key="3">
    <source>
        <dbReference type="EMBL" id="OAQ24631.1"/>
    </source>
</evidence>
<proteinExistence type="predicted"/>
<accession>A0A197JJE9</accession>
<feature type="chain" id="PRO_5008276001" evidence="2">
    <location>
        <begin position="21"/>
        <end position="103"/>
    </location>
</feature>
<reference evidence="3 4" key="1">
    <citation type="submission" date="2016-05" db="EMBL/GenBank/DDBJ databases">
        <title>Genome sequencing reveals origins of a unique bacterial endosymbiosis in the earliest lineages of terrestrial Fungi.</title>
        <authorList>
            <consortium name="DOE Joint Genome Institute"/>
            <person name="Uehling J."/>
            <person name="Gryganskyi A."/>
            <person name="Hameed K."/>
            <person name="Tschaplinski T."/>
            <person name="Misztal P."/>
            <person name="Wu S."/>
            <person name="Desiro A."/>
            <person name="Vande Pol N."/>
            <person name="Du Z.-Y."/>
            <person name="Zienkiewicz A."/>
            <person name="Zienkiewicz K."/>
            <person name="Morin E."/>
            <person name="Tisserant E."/>
            <person name="Splivallo R."/>
            <person name="Hainaut M."/>
            <person name="Henrissat B."/>
            <person name="Ohm R."/>
            <person name="Kuo A."/>
            <person name="Yan J."/>
            <person name="Lipzen A."/>
            <person name="Nolan M."/>
            <person name="Labutti K."/>
            <person name="Barry K."/>
            <person name="Goldstein A."/>
            <person name="Labbe J."/>
            <person name="Schadt C."/>
            <person name="Tuskan G."/>
            <person name="Grigoriev I."/>
            <person name="Martin F."/>
            <person name="Vilgalys R."/>
            <person name="Bonito G."/>
        </authorList>
    </citation>
    <scope>NUCLEOTIDE SEQUENCE [LARGE SCALE GENOMIC DNA]</scope>
    <source>
        <strain evidence="3 4">AG-77</strain>
    </source>
</reference>
<evidence type="ECO:0000256" key="1">
    <source>
        <dbReference type="SAM" id="MobiDB-lite"/>
    </source>
</evidence>